<evidence type="ECO:0000259" key="10">
    <source>
        <dbReference type="PROSITE" id="PS50893"/>
    </source>
</evidence>
<name>A0A2K8NV93_9MOLU</name>
<evidence type="ECO:0000256" key="4">
    <source>
        <dbReference type="ARBA" id="ARBA00022475"/>
    </source>
</evidence>
<dbReference type="NCBIfam" id="TIGR04520">
    <property type="entry name" value="ECF_ATPase_1"/>
    <property type="match status" value="1"/>
</dbReference>
<dbReference type="InterPro" id="IPR050095">
    <property type="entry name" value="ECF_ABC_transporter_ATP-bd"/>
</dbReference>
<dbReference type="STRING" id="1408435.GCA_000685885_00416"/>
<keyword evidence="12" id="KW-1185">Reference proteome</keyword>
<feature type="domain" description="ABC transporter" evidence="10">
    <location>
        <begin position="139"/>
        <end position="373"/>
    </location>
</feature>
<dbReference type="KEGG" id="eml:EMELA_v1c01780"/>
<dbReference type="FunFam" id="3.40.50.300:FF:000224">
    <property type="entry name" value="Energy-coupling factor transporter ATP-binding protein EcfA"/>
    <property type="match status" value="1"/>
</dbReference>
<dbReference type="EMBL" id="CP024964">
    <property type="protein sequence ID" value="ATZ17760.1"/>
    <property type="molecule type" value="Genomic_DNA"/>
</dbReference>
<dbReference type="GO" id="GO:0005524">
    <property type="term" value="F:ATP binding"/>
    <property type="evidence" value="ECO:0007669"/>
    <property type="project" value="UniProtKB-KW"/>
</dbReference>
<keyword evidence="9" id="KW-0175">Coiled coil</keyword>
<dbReference type="InterPro" id="IPR017871">
    <property type="entry name" value="ABC_transporter-like_CS"/>
</dbReference>
<dbReference type="PANTHER" id="PTHR43553:SF24">
    <property type="entry name" value="ENERGY-COUPLING FACTOR TRANSPORTER ATP-BINDING PROTEIN ECFA1"/>
    <property type="match status" value="1"/>
</dbReference>
<dbReference type="InterPro" id="IPR003439">
    <property type="entry name" value="ABC_transporter-like_ATP-bd"/>
</dbReference>
<keyword evidence="5" id="KW-0547">Nucleotide-binding</keyword>
<sequence>MDSLKKFKQTKLTTKDLNDFKIKLHAKYIQMLEANNEFFKFKEEEKQGKISKEDLVQYKTKSKEAKKEFKDVCKDKSFTNNYKIILKIHNSTTRKNSSVILEQAKEELAEAKNLKREFIDSVKDHGKGAQLTKLDKVAVKVENLKFKYAPDFPYALNDVSFEINDGEYVAVIGHNGSGKSTLSKMLIGVLSAQEGHVSIYGNVVTQDNLDQARKFLGIVFQNPDNQFIGSSVEADIAFGLENKRVNPKEMQKIIYEAAKKVGMENFLDKEPLNLSGGQKQRVAIASALALNPDILIFDEATSMLDPKGNREIKEIMVELRDKMRKTIISITHDMDEILNADKVIVMNGGKMVKIGKPEEVLKEKEFLRSIKLEIPFLSLVEEALGNQGIKVKHSQNMDELVKQLCK</sequence>
<keyword evidence="8" id="KW-0472">Membrane</keyword>
<protein>
    <submittedName>
        <fullName evidence="11">Cobalt ABC transporter ATP-binding subunit</fullName>
    </submittedName>
</protein>
<evidence type="ECO:0000256" key="9">
    <source>
        <dbReference type="SAM" id="Coils"/>
    </source>
</evidence>
<dbReference type="PROSITE" id="PS00211">
    <property type="entry name" value="ABC_TRANSPORTER_1"/>
    <property type="match status" value="1"/>
</dbReference>
<dbReference type="InterPro" id="IPR003593">
    <property type="entry name" value="AAA+_ATPase"/>
</dbReference>
<accession>A0A2K8NV93</accession>
<evidence type="ECO:0000313" key="11">
    <source>
        <dbReference type="EMBL" id="ATZ17760.1"/>
    </source>
</evidence>
<evidence type="ECO:0000256" key="8">
    <source>
        <dbReference type="ARBA" id="ARBA00023136"/>
    </source>
</evidence>
<evidence type="ECO:0000256" key="7">
    <source>
        <dbReference type="ARBA" id="ARBA00022967"/>
    </source>
</evidence>
<dbReference type="PANTHER" id="PTHR43553">
    <property type="entry name" value="HEAVY METAL TRANSPORTER"/>
    <property type="match status" value="1"/>
</dbReference>
<dbReference type="GO" id="GO:0016887">
    <property type="term" value="F:ATP hydrolysis activity"/>
    <property type="evidence" value="ECO:0007669"/>
    <property type="project" value="InterPro"/>
</dbReference>
<dbReference type="SUPFAM" id="SSF52540">
    <property type="entry name" value="P-loop containing nucleoside triphosphate hydrolases"/>
    <property type="match status" value="1"/>
</dbReference>
<dbReference type="OrthoDB" id="9784332at2"/>
<dbReference type="AlphaFoldDB" id="A0A2K8NV93"/>
<proteinExistence type="inferred from homology"/>
<evidence type="ECO:0000256" key="3">
    <source>
        <dbReference type="ARBA" id="ARBA00022448"/>
    </source>
</evidence>
<dbReference type="InterPro" id="IPR015856">
    <property type="entry name" value="ABC_transpr_CbiO/EcfA_su"/>
</dbReference>
<dbReference type="GO" id="GO:0043190">
    <property type="term" value="C:ATP-binding cassette (ABC) transporter complex"/>
    <property type="evidence" value="ECO:0007669"/>
    <property type="project" value="TreeGrafter"/>
</dbReference>
<dbReference type="Pfam" id="PF00005">
    <property type="entry name" value="ABC_tran"/>
    <property type="match status" value="1"/>
</dbReference>
<keyword evidence="4" id="KW-1003">Cell membrane</keyword>
<evidence type="ECO:0000256" key="2">
    <source>
        <dbReference type="ARBA" id="ARBA00005417"/>
    </source>
</evidence>
<evidence type="ECO:0000256" key="6">
    <source>
        <dbReference type="ARBA" id="ARBA00022840"/>
    </source>
</evidence>
<dbReference type="Gene3D" id="3.40.50.300">
    <property type="entry name" value="P-loop containing nucleotide triphosphate hydrolases"/>
    <property type="match status" value="1"/>
</dbReference>
<keyword evidence="7" id="KW-1278">Translocase</keyword>
<dbReference type="SMART" id="SM00382">
    <property type="entry name" value="AAA"/>
    <property type="match status" value="1"/>
</dbReference>
<evidence type="ECO:0000256" key="1">
    <source>
        <dbReference type="ARBA" id="ARBA00004236"/>
    </source>
</evidence>
<reference evidence="11 12" key="1">
    <citation type="submission" date="2017-11" db="EMBL/GenBank/DDBJ databases">
        <title>Genome sequence of Entomoplasma melaleucae M1 (ATCC 49191).</title>
        <authorList>
            <person name="Lo W.-S."/>
            <person name="Gasparich G.E."/>
            <person name="Kuo C.-H."/>
        </authorList>
    </citation>
    <scope>NUCLEOTIDE SEQUENCE [LARGE SCALE GENOMIC DNA]</scope>
    <source>
        <strain evidence="11 12">M1</strain>
    </source>
</reference>
<dbReference type="PROSITE" id="PS50893">
    <property type="entry name" value="ABC_TRANSPORTER_2"/>
    <property type="match status" value="1"/>
</dbReference>
<feature type="coiled-coil region" evidence="9">
    <location>
        <begin position="94"/>
        <end position="121"/>
    </location>
</feature>
<dbReference type="InterPro" id="IPR030947">
    <property type="entry name" value="EcfA_1"/>
</dbReference>
<comment type="subcellular location">
    <subcellularLocation>
        <location evidence="1">Cell membrane</location>
    </subcellularLocation>
</comment>
<keyword evidence="3" id="KW-0813">Transport</keyword>
<gene>
    <name evidence="11" type="primary">cbiO</name>
    <name evidence="11" type="ORF">EMELA_v1c01780</name>
</gene>
<dbReference type="CDD" id="cd03225">
    <property type="entry name" value="ABC_cobalt_CbiO_domain1"/>
    <property type="match status" value="1"/>
</dbReference>
<dbReference type="Proteomes" id="UP000231896">
    <property type="component" value="Chromosome"/>
</dbReference>
<evidence type="ECO:0000256" key="5">
    <source>
        <dbReference type="ARBA" id="ARBA00022741"/>
    </source>
</evidence>
<evidence type="ECO:0000313" key="12">
    <source>
        <dbReference type="Proteomes" id="UP000231896"/>
    </source>
</evidence>
<dbReference type="NCBIfam" id="NF010167">
    <property type="entry name" value="PRK13648.1"/>
    <property type="match status" value="1"/>
</dbReference>
<organism evidence="11 12">
    <name type="scientific">Mesoplasma melaleucae</name>
    <dbReference type="NCBI Taxonomy" id="81459"/>
    <lineage>
        <taxon>Bacteria</taxon>
        <taxon>Bacillati</taxon>
        <taxon>Mycoplasmatota</taxon>
        <taxon>Mollicutes</taxon>
        <taxon>Entomoplasmatales</taxon>
        <taxon>Entomoplasmataceae</taxon>
        <taxon>Mesoplasma</taxon>
    </lineage>
</organism>
<dbReference type="InterPro" id="IPR027417">
    <property type="entry name" value="P-loop_NTPase"/>
</dbReference>
<comment type="similarity">
    <text evidence="2">Belongs to the ABC transporter superfamily.</text>
</comment>
<dbReference type="GO" id="GO:0042626">
    <property type="term" value="F:ATPase-coupled transmembrane transporter activity"/>
    <property type="evidence" value="ECO:0007669"/>
    <property type="project" value="TreeGrafter"/>
</dbReference>
<keyword evidence="6 11" id="KW-0067">ATP-binding</keyword>